<feature type="transmembrane region" description="Helical" evidence="7">
    <location>
        <begin position="165"/>
        <end position="188"/>
    </location>
</feature>
<protein>
    <submittedName>
        <fullName evidence="8">Transmembrane transport</fullName>
    </submittedName>
</protein>
<feature type="transmembrane region" description="Helical" evidence="7">
    <location>
        <begin position="200"/>
        <end position="222"/>
    </location>
</feature>
<comment type="subcellular location">
    <subcellularLocation>
        <location evidence="1">Membrane</location>
        <topology evidence="1">Multi-pass membrane protein</topology>
    </subcellularLocation>
</comment>
<feature type="transmembrane region" description="Helical" evidence="7">
    <location>
        <begin position="71"/>
        <end position="89"/>
    </location>
</feature>
<proteinExistence type="predicted"/>
<dbReference type="InterPro" id="IPR020846">
    <property type="entry name" value="MFS_dom"/>
</dbReference>
<dbReference type="Pfam" id="PF07690">
    <property type="entry name" value="MFS_1"/>
    <property type="match status" value="1"/>
</dbReference>
<evidence type="ECO:0000256" key="4">
    <source>
        <dbReference type="ARBA" id="ARBA00022989"/>
    </source>
</evidence>
<keyword evidence="4 7" id="KW-1133">Transmembrane helix</keyword>
<comment type="caution">
    <text evidence="8">The sequence shown here is derived from an EMBL/GenBank/DDBJ whole genome shotgun (WGS) entry which is preliminary data.</text>
</comment>
<feature type="transmembrane region" description="Helical" evidence="7">
    <location>
        <begin position="482"/>
        <end position="503"/>
    </location>
</feature>
<evidence type="ECO:0000256" key="7">
    <source>
        <dbReference type="SAM" id="Phobius"/>
    </source>
</evidence>
<evidence type="ECO:0000313" key="9">
    <source>
        <dbReference type="Proteomes" id="UP000076837"/>
    </source>
</evidence>
<keyword evidence="3 7" id="KW-0812">Transmembrane</keyword>
<feature type="region of interest" description="Disordered" evidence="6">
    <location>
        <begin position="1"/>
        <end position="37"/>
    </location>
</feature>
<sequence>MSEKPPQERNSREPDDSPARKELASHSTSSRGGKSRAEEIARINKLATAPGVTAESFAHLDEKKILRKMDLHLIPMLALLYLLSFLDRANIGNAKIEGLVDTLGMSGMQYNLCLTVFFFTYAAFEIPSNLLLKRLRPSIWLPTIMVAWGIVMTLMGIVQNYHSLLIARIFLGATEAGLFPGVAYYITMWYCHHEAQFRQALFFSAASVAGAFSGLLAFGIAHMDGVGNLEGWRWIFILEGILTVIVAILAYFTLYDFPETASFLTEEERTFVVYRLKYQGASNETVNGVRVAEDDSFQWKFVKSAFLDWQIWTSVCIYWGTSTIDIIILELTKLGISCPLYGISLFLPSIIRGLGYTSSTAQLLTVPIYIAASVLAIAVAWCSDRVGKRYPFILVCLCIMAAGFIMCIASTNPGVIYAGVFVVACALYPAFPGNVTWLSNNLAGSTKRATGQAIQIGVGGLAGAMASNFYRTEDAPRYILGHALELAFIGLGIIALLVTVFNYKRINAKRERQLSEGAHNGYTPEELGELGDRSMTFKYFL</sequence>
<keyword evidence="9" id="KW-1185">Reference proteome</keyword>
<keyword evidence="5 7" id="KW-0472">Membrane</keyword>
<feature type="transmembrane region" description="Helical" evidence="7">
    <location>
        <begin position="109"/>
        <end position="132"/>
    </location>
</feature>
<dbReference type="GO" id="GO:0016020">
    <property type="term" value="C:membrane"/>
    <property type="evidence" value="ECO:0007669"/>
    <property type="project" value="UniProtKB-SubCell"/>
</dbReference>
<evidence type="ECO:0000313" key="8">
    <source>
        <dbReference type="EMBL" id="KZM26808.1"/>
    </source>
</evidence>
<dbReference type="InterPro" id="IPR011701">
    <property type="entry name" value="MFS"/>
</dbReference>
<keyword evidence="2" id="KW-0813">Transport</keyword>
<reference evidence="8 9" key="1">
    <citation type="journal article" date="2016" name="Sci. Rep.">
        <title>Draft genome sequencing and secretome analysis of fungal phytopathogen Ascochyta rabiei provides insight into the necrotrophic effector repertoire.</title>
        <authorList>
            <person name="Verma S."/>
            <person name="Gazara R.K."/>
            <person name="Nizam S."/>
            <person name="Parween S."/>
            <person name="Chattopadhyay D."/>
            <person name="Verma P.K."/>
        </authorList>
    </citation>
    <scope>NUCLEOTIDE SEQUENCE [LARGE SCALE GENOMIC DNA]</scope>
    <source>
        <strain evidence="8 9">ArDII</strain>
    </source>
</reference>
<organism evidence="8 9">
    <name type="scientific">Didymella rabiei</name>
    <name type="common">Chickpea ascochyta blight fungus</name>
    <name type="synonym">Mycosphaerella rabiei</name>
    <dbReference type="NCBI Taxonomy" id="5454"/>
    <lineage>
        <taxon>Eukaryota</taxon>
        <taxon>Fungi</taxon>
        <taxon>Dikarya</taxon>
        <taxon>Ascomycota</taxon>
        <taxon>Pezizomycotina</taxon>
        <taxon>Dothideomycetes</taxon>
        <taxon>Pleosporomycetidae</taxon>
        <taxon>Pleosporales</taxon>
        <taxon>Pleosporineae</taxon>
        <taxon>Didymellaceae</taxon>
        <taxon>Ascochyta</taxon>
    </lineage>
</organism>
<feature type="transmembrane region" description="Helical" evidence="7">
    <location>
        <begin position="390"/>
        <end position="409"/>
    </location>
</feature>
<feature type="transmembrane region" description="Helical" evidence="7">
    <location>
        <begin position="363"/>
        <end position="383"/>
    </location>
</feature>
<dbReference type="PANTHER" id="PTHR43791:SF18">
    <property type="entry name" value="NICOTINIC ACID TRANSPORTER TNA1, PUTATIVE (AFU_ORTHOLOGUE AFUA_3G03820)-RELATED"/>
    <property type="match status" value="1"/>
</dbReference>
<evidence type="ECO:0000256" key="5">
    <source>
        <dbReference type="ARBA" id="ARBA00023136"/>
    </source>
</evidence>
<dbReference type="PROSITE" id="PS50850">
    <property type="entry name" value="MFS"/>
    <property type="match status" value="1"/>
</dbReference>
<dbReference type="FunFam" id="1.20.1250.20:FF:000034">
    <property type="entry name" value="MFS general substrate transporter"/>
    <property type="match status" value="1"/>
</dbReference>
<feature type="transmembrane region" description="Helical" evidence="7">
    <location>
        <begin position="415"/>
        <end position="437"/>
    </location>
</feature>
<dbReference type="FunFam" id="1.20.1250.20:FF:000068">
    <property type="entry name" value="MFS general substrate transporter"/>
    <property type="match status" value="1"/>
</dbReference>
<dbReference type="GO" id="GO:0022857">
    <property type="term" value="F:transmembrane transporter activity"/>
    <property type="evidence" value="ECO:0007669"/>
    <property type="project" value="InterPro"/>
</dbReference>
<evidence type="ECO:0000256" key="2">
    <source>
        <dbReference type="ARBA" id="ARBA00022448"/>
    </source>
</evidence>
<name>A0A163K6Q3_DIDRA</name>
<dbReference type="AlphaFoldDB" id="A0A163K6Q3"/>
<feature type="transmembrane region" description="Helical" evidence="7">
    <location>
        <begin position="234"/>
        <end position="254"/>
    </location>
</feature>
<feature type="transmembrane region" description="Helical" evidence="7">
    <location>
        <begin position="139"/>
        <end position="159"/>
    </location>
</feature>
<dbReference type="Gene3D" id="1.20.1250.20">
    <property type="entry name" value="MFS general substrate transporter like domains"/>
    <property type="match status" value="2"/>
</dbReference>
<feature type="compositionally biased region" description="Basic and acidic residues" evidence="6">
    <location>
        <begin position="1"/>
        <end position="24"/>
    </location>
</feature>
<dbReference type="InterPro" id="IPR036259">
    <property type="entry name" value="MFS_trans_sf"/>
</dbReference>
<evidence type="ECO:0000256" key="3">
    <source>
        <dbReference type="ARBA" id="ARBA00022692"/>
    </source>
</evidence>
<dbReference type="EMBL" id="JYNV01000095">
    <property type="protein sequence ID" value="KZM26808.1"/>
    <property type="molecule type" value="Genomic_DNA"/>
</dbReference>
<evidence type="ECO:0000256" key="6">
    <source>
        <dbReference type="SAM" id="MobiDB-lite"/>
    </source>
</evidence>
<dbReference type="SUPFAM" id="SSF103473">
    <property type="entry name" value="MFS general substrate transporter"/>
    <property type="match status" value="1"/>
</dbReference>
<evidence type="ECO:0000256" key="1">
    <source>
        <dbReference type="ARBA" id="ARBA00004141"/>
    </source>
</evidence>
<accession>A0A163K6Q3</accession>
<dbReference type="Proteomes" id="UP000076837">
    <property type="component" value="Unassembled WGS sequence"/>
</dbReference>
<dbReference type="PANTHER" id="PTHR43791">
    <property type="entry name" value="PERMEASE-RELATED"/>
    <property type="match status" value="1"/>
</dbReference>
<gene>
    <name evidence="8" type="ORF">ST47_g2047</name>
</gene>
<feature type="transmembrane region" description="Helical" evidence="7">
    <location>
        <begin position="334"/>
        <end position="351"/>
    </location>
</feature>
<feature type="transmembrane region" description="Helical" evidence="7">
    <location>
        <begin position="449"/>
        <end position="470"/>
    </location>
</feature>
<dbReference type="OrthoDB" id="2962993at2759"/>